<gene>
    <name evidence="8" type="ORF">J437_LFUL001673</name>
</gene>
<dbReference type="PANTHER" id="PTHR12461:SF106">
    <property type="entry name" value="BIFUNCTIONAL PEPTIDASE AND ARGINYL-HYDROXYLASE JMJD5"/>
    <property type="match status" value="1"/>
</dbReference>
<dbReference type="GO" id="GO:0051864">
    <property type="term" value="F:histone H3K36 demethylase activity"/>
    <property type="evidence" value="ECO:0007669"/>
    <property type="project" value="TreeGrafter"/>
</dbReference>
<evidence type="ECO:0000256" key="5">
    <source>
        <dbReference type="ARBA" id="ARBA00023004"/>
    </source>
</evidence>
<dbReference type="Proteomes" id="UP000792457">
    <property type="component" value="Unassembled WGS sequence"/>
</dbReference>
<comment type="caution">
    <text evidence="8">The sequence shown here is derived from an EMBL/GenBank/DDBJ whole genome shotgun (WGS) entry which is preliminary data.</text>
</comment>
<evidence type="ECO:0000259" key="7">
    <source>
        <dbReference type="PROSITE" id="PS51184"/>
    </source>
</evidence>
<sequence length="476" mass="54615">MIILILIFCSAESMDTLKSVQSLLFSENGEPIYWQKSSVEIERRELFDVEGEIYLMKESEGLLHSSGNDVSSIIFKCTSALPKCQAAIESLWEKLNTGVWQDIPNYLRHLYSHASLIKSFALYKLFCYDNNGEKSIDFLKQTLKSVDLGLLLGLPTSELTSAARLYSDEFRKLTLKTESGPSSSVKRTKKIRLESKTPENIGDKDCSGTRNFSRNDLVTDTPWRKWKKPAEIPSLERPSLENFSKNYFKQRLPVILKNCLLHWPALKSWSPGYLAKVAGERTVPVELGPNYIHPAWGQKLMTIREFVNTHMLDENSQDSKVDQIGYLAQHPLFEQVPELRADIKIPEYCCLCDNASDDEDVEEPVINAWFGPKGTVSPLHYDPKHNLLAQVVGKKRVILYSCEDSKYLHPYMGQLLDNTSQIDPEDPETIERFPDLIKAEPWECEIQAGDMLYIPPKWWHHIRSLSVSFSVSFWWQ</sequence>
<evidence type="ECO:0000313" key="9">
    <source>
        <dbReference type="Proteomes" id="UP000792457"/>
    </source>
</evidence>
<protein>
    <recommendedName>
        <fullName evidence="7">JmjC domain-containing protein</fullName>
    </recommendedName>
</protein>
<dbReference type="Pfam" id="PF13621">
    <property type="entry name" value="Cupin_8"/>
    <property type="match status" value="1"/>
</dbReference>
<keyword evidence="3" id="KW-0479">Metal-binding</keyword>
<comment type="cofactor">
    <cofactor evidence="1">
        <name>Fe(2+)</name>
        <dbReference type="ChEBI" id="CHEBI:29033"/>
    </cofactor>
</comment>
<dbReference type="OrthoDB" id="47172at2759"/>
<keyword evidence="5" id="KW-0408">Iron</keyword>
<dbReference type="InterPro" id="IPR003347">
    <property type="entry name" value="JmjC_dom"/>
</dbReference>
<evidence type="ECO:0000256" key="1">
    <source>
        <dbReference type="ARBA" id="ARBA00001954"/>
    </source>
</evidence>
<evidence type="ECO:0000256" key="4">
    <source>
        <dbReference type="ARBA" id="ARBA00023002"/>
    </source>
</evidence>
<feature type="domain" description="JmjC" evidence="7">
    <location>
        <begin position="334"/>
        <end position="476"/>
    </location>
</feature>
<dbReference type="PROSITE" id="PS51184">
    <property type="entry name" value="JMJC"/>
    <property type="match status" value="1"/>
</dbReference>
<organism evidence="8 9">
    <name type="scientific">Ladona fulva</name>
    <name type="common">Scarce chaser dragonfly</name>
    <name type="synonym">Libellula fulva</name>
    <dbReference type="NCBI Taxonomy" id="123851"/>
    <lineage>
        <taxon>Eukaryota</taxon>
        <taxon>Metazoa</taxon>
        <taxon>Ecdysozoa</taxon>
        <taxon>Arthropoda</taxon>
        <taxon>Hexapoda</taxon>
        <taxon>Insecta</taxon>
        <taxon>Pterygota</taxon>
        <taxon>Palaeoptera</taxon>
        <taxon>Odonata</taxon>
        <taxon>Epiprocta</taxon>
        <taxon>Anisoptera</taxon>
        <taxon>Libelluloidea</taxon>
        <taxon>Libellulidae</taxon>
        <taxon>Ladona</taxon>
    </lineage>
</organism>
<dbReference type="SUPFAM" id="SSF51197">
    <property type="entry name" value="Clavaminate synthase-like"/>
    <property type="match status" value="1"/>
</dbReference>
<keyword evidence="6" id="KW-0539">Nucleus</keyword>
<dbReference type="GO" id="GO:0046872">
    <property type="term" value="F:metal ion binding"/>
    <property type="evidence" value="ECO:0007669"/>
    <property type="project" value="UniProtKB-KW"/>
</dbReference>
<accession>A0A8K0K3X4</accession>
<name>A0A8K0K3X4_LADFU</name>
<evidence type="ECO:0000256" key="6">
    <source>
        <dbReference type="ARBA" id="ARBA00023242"/>
    </source>
</evidence>
<dbReference type="SMART" id="SM00558">
    <property type="entry name" value="JmjC"/>
    <property type="match status" value="1"/>
</dbReference>
<dbReference type="Gene3D" id="2.60.120.650">
    <property type="entry name" value="Cupin"/>
    <property type="match status" value="1"/>
</dbReference>
<evidence type="ECO:0000313" key="8">
    <source>
        <dbReference type="EMBL" id="KAG8227129.1"/>
    </source>
</evidence>
<dbReference type="EMBL" id="KZ308312">
    <property type="protein sequence ID" value="KAG8227129.1"/>
    <property type="molecule type" value="Genomic_DNA"/>
</dbReference>
<dbReference type="GO" id="GO:0005634">
    <property type="term" value="C:nucleus"/>
    <property type="evidence" value="ECO:0007669"/>
    <property type="project" value="UniProtKB-SubCell"/>
</dbReference>
<proteinExistence type="predicted"/>
<keyword evidence="4" id="KW-0560">Oxidoreductase</keyword>
<evidence type="ECO:0000256" key="2">
    <source>
        <dbReference type="ARBA" id="ARBA00004123"/>
    </source>
</evidence>
<dbReference type="InterPro" id="IPR041667">
    <property type="entry name" value="Cupin_8"/>
</dbReference>
<dbReference type="PANTHER" id="PTHR12461">
    <property type="entry name" value="HYPOXIA-INDUCIBLE FACTOR 1 ALPHA INHIBITOR-RELATED"/>
    <property type="match status" value="1"/>
</dbReference>
<comment type="subcellular location">
    <subcellularLocation>
        <location evidence="2">Nucleus</location>
    </subcellularLocation>
</comment>
<reference evidence="8" key="2">
    <citation type="submission" date="2017-10" db="EMBL/GenBank/DDBJ databases">
        <title>Ladona fulva Genome sequencing and assembly.</title>
        <authorList>
            <person name="Murali S."/>
            <person name="Richards S."/>
            <person name="Bandaranaike D."/>
            <person name="Bellair M."/>
            <person name="Blankenburg K."/>
            <person name="Chao H."/>
            <person name="Dinh H."/>
            <person name="Doddapaneni H."/>
            <person name="Dugan-Rocha S."/>
            <person name="Elkadiri S."/>
            <person name="Gnanaolivu R."/>
            <person name="Hernandez B."/>
            <person name="Skinner E."/>
            <person name="Javaid M."/>
            <person name="Lee S."/>
            <person name="Li M."/>
            <person name="Ming W."/>
            <person name="Munidasa M."/>
            <person name="Muniz J."/>
            <person name="Nguyen L."/>
            <person name="Hughes D."/>
            <person name="Osuji N."/>
            <person name="Pu L.-L."/>
            <person name="Puazo M."/>
            <person name="Qu C."/>
            <person name="Quiroz J."/>
            <person name="Raj R."/>
            <person name="Weissenberger G."/>
            <person name="Xin Y."/>
            <person name="Zou X."/>
            <person name="Han Y."/>
            <person name="Worley K."/>
            <person name="Muzny D."/>
            <person name="Gibbs R."/>
        </authorList>
    </citation>
    <scope>NUCLEOTIDE SEQUENCE</scope>
    <source>
        <strain evidence="8">Sampled in the wild</strain>
    </source>
</reference>
<dbReference type="AlphaFoldDB" id="A0A8K0K3X4"/>
<keyword evidence="9" id="KW-1185">Reference proteome</keyword>
<reference evidence="8" key="1">
    <citation type="submission" date="2013-04" db="EMBL/GenBank/DDBJ databases">
        <authorList>
            <person name="Qu J."/>
            <person name="Murali S.C."/>
            <person name="Bandaranaike D."/>
            <person name="Bellair M."/>
            <person name="Blankenburg K."/>
            <person name="Chao H."/>
            <person name="Dinh H."/>
            <person name="Doddapaneni H."/>
            <person name="Downs B."/>
            <person name="Dugan-Rocha S."/>
            <person name="Elkadiri S."/>
            <person name="Gnanaolivu R.D."/>
            <person name="Hernandez B."/>
            <person name="Javaid M."/>
            <person name="Jayaseelan J.C."/>
            <person name="Lee S."/>
            <person name="Li M."/>
            <person name="Ming W."/>
            <person name="Munidasa M."/>
            <person name="Muniz J."/>
            <person name="Nguyen L."/>
            <person name="Ongeri F."/>
            <person name="Osuji N."/>
            <person name="Pu L.-L."/>
            <person name="Puazo M."/>
            <person name="Qu C."/>
            <person name="Quiroz J."/>
            <person name="Raj R."/>
            <person name="Weissenberger G."/>
            <person name="Xin Y."/>
            <person name="Zou X."/>
            <person name="Han Y."/>
            <person name="Richards S."/>
            <person name="Worley K."/>
            <person name="Muzny D."/>
            <person name="Gibbs R."/>
        </authorList>
    </citation>
    <scope>NUCLEOTIDE SEQUENCE</scope>
    <source>
        <strain evidence="8">Sampled in the wild</strain>
    </source>
</reference>
<evidence type="ECO:0000256" key="3">
    <source>
        <dbReference type="ARBA" id="ARBA00022723"/>
    </source>
</evidence>